<protein>
    <submittedName>
        <fullName evidence="4">C39 family peptidase</fullName>
    </submittedName>
</protein>
<keyword evidence="2" id="KW-0812">Transmembrane</keyword>
<dbReference type="Pfam" id="PF13529">
    <property type="entry name" value="Peptidase_C39_2"/>
    <property type="match status" value="1"/>
</dbReference>
<keyword evidence="2" id="KW-0472">Membrane</keyword>
<dbReference type="EMBL" id="DXBV01000052">
    <property type="protein sequence ID" value="HIZ30728.1"/>
    <property type="molecule type" value="Genomic_DNA"/>
</dbReference>
<comment type="caution">
    <text evidence="4">The sequence shown here is derived from an EMBL/GenBank/DDBJ whole genome shotgun (WGS) entry which is preliminary data.</text>
</comment>
<dbReference type="Proteomes" id="UP000824035">
    <property type="component" value="Unassembled WGS sequence"/>
</dbReference>
<evidence type="ECO:0000313" key="5">
    <source>
        <dbReference type="Proteomes" id="UP000824035"/>
    </source>
</evidence>
<accession>A0A9D2IZ85</accession>
<evidence type="ECO:0000259" key="3">
    <source>
        <dbReference type="Pfam" id="PF13529"/>
    </source>
</evidence>
<evidence type="ECO:0000256" key="2">
    <source>
        <dbReference type="SAM" id="Phobius"/>
    </source>
</evidence>
<feature type="transmembrane region" description="Helical" evidence="2">
    <location>
        <begin position="62"/>
        <end position="80"/>
    </location>
</feature>
<gene>
    <name evidence="4" type="ORF">H9813_05790</name>
</gene>
<reference evidence="4" key="2">
    <citation type="submission" date="2021-04" db="EMBL/GenBank/DDBJ databases">
        <authorList>
            <person name="Gilroy R."/>
        </authorList>
    </citation>
    <scope>NUCLEOTIDE SEQUENCE</scope>
    <source>
        <strain evidence="4">ChiGjej4B4-18154</strain>
    </source>
</reference>
<dbReference type="InterPro" id="IPR039564">
    <property type="entry name" value="Peptidase_C39-like"/>
</dbReference>
<feature type="region of interest" description="Disordered" evidence="1">
    <location>
        <begin position="35"/>
        <end position="55"/>
    </location>
</feature>
<evidence type="ECO:0000256" key="1">
    <source>
        <dbReference type="SAM" id="MobiDB-lite"/>
    </source>
</evidence>
<dbReference type="PANTHER" id="PTHR37806:SF1">
    <property type="entry name" value="PEPTIDASE C39-LIKE DOMAIN-CONTAINING PROTEIN"/>
    <property type="match status" value="1"/>
</dbReference>
<feature type="domain" description="Peptidase C39-like" evidence="3">
    <location>
        <begin position="119"/>
        <end position="287"/>
    </location>
</feature>
<organism evidence="4 5">
    <name type="scientific">Candidatus Allofournierella merdipullorum</name>
    <dbReference type="NCBI Taxonomy" id="2838595"/>
    <lineage>
        <taxon>Bacteria</taxon>
        <taxon>Bacillati</taxon>
        <taxon>Bacillota</taxon>
        <taxon>Clostridia</taxon>
        <taxon>Eubacteriales</taxon>
        <taxon>Oscillospiraceae</taxon>
        <taxon>Allofournierella</taxon>
    </lineage>
</organism>
<sequence length="314" mass="33777">MSTRTIRTAAALRPAGQWEQAIPLPAFAPVEAAAPLRQPRSRQPERPVYRAPAPRRRRKRRLAGAVVRLAVVALCGWALLRVLGQTQGALADGIDRAKALFSVTVGMNAEAPEAFGVPEVEPVLQNPTLPNGCEAASLATLLRCAGVEADAAELAMEWIPRQEFSYSGPDRFGPDPEEAYAGDPTSPSGGWYCFAAPVVQGANNYLAFIGSSLRAQDLTGASFAKLEQQLADGRPVAVWFTQDYADPRFSEGFTWTLPSGEEYTPYANLHCLVLAGVEGGDCLLADPLSGNTRVDKDTFERIYTAMGSRALAVR</sequence>
<name>A0A9D2IZ85_9FIRM</name>
<evidence type="ECO:0000313" key="4">
    <source>
        <dbReference type="EMBL" id="HIZ30728.1"/>
    </source>
</evidence>
<dbReference type="AlphaFoldDB" id="A0A9D2IZ85"/>
<dbReference type="Gene3D" id="3.90.70.10">
    <property type="entry name" value="Cysteine proteinases"/>
    <property type="match status" value="1"/>
</dbReference>
<dbReference type="PANTHER" id="PTHR37806">
    <property type="entry name" value="LMO0724 PROTEIN"/>
    <property type="match status" value="1"/>
</dbReference>
<reference evidence="4" key="1">
    <citation type="journal article" date="2021" name="PeerJ">
        <title>Extensive microbial diversity within the chicken gut microbiome revealed by metagenomics and culture.</title>
        <authorList>
            <person name="Gilroy R."/>
            <person name="Ravi A."/>
            <person name="Getino M."/>
            <person name="Pursley I."/>
            <person name="Horton D.L."/>
            <person name="Alikhan N.F."/>
            <person name="Baker D."/>
            <person name="Gharbi K."/>
            <person name="Hall N."/>
            <person name="Watson M."/>
            <person name="Adriaenssens E.M."/>
            <person name="Foster-Nyarko E."/>
            <person name="Jarju S."/>
            <person name="Secka A."/>
            <person name="Antonio M."/>
            <person name="Oren A."/>
            <person name="Chaudhuri R.R."/>
            <person name="La Ragione R."/>
            <person name="Hildebrand F."/>
            <person name="Pallen M.J."/>
        </authorList>
    </citation>
    <scope>NUCLEOTIDE SEQUENCE</scope>
    <source>
        <strain evidence="4">ChiGjej4B4-18154</strain>
    </source>
</reference>
<proteinExistence type="predicted"/>
<keyword evidence="2" id="KW-1133">Transmembrane helix</keyword>